<feature type="disulfide bond" evidence="10">
    <location>
        <begin position="73"/>
        <end position="83"/>
    </location>
</feature>
<comment type="caution">
    <text evidence="10">Lacks conserved residue(s) required for the propagation of feature annotation.</text>
</comment>
<name>A0AAN0JIP5_AMPQE</name>
<accession>A0AAN0JIP5</accession>
<feature type="disulfide bond" evidence="10">
    <location>
        <begin position="1044"/>
        <end position="1108"/>
    </location>
</feature>
<dbReference type="Gene3D" id="3.10.250.10">
    <property type="entry name" value="SRCR-like domain"/>
    <property type="match status" value="20"/>
</dbReference>
<feature type="domain" description="SRCR" evidence="11">
    <location>
        <begin position="564"/>
        <end position="667"/>
    </location>
</feature>
<feature type="domain" description="SRCR" evidence="11">
    <location>
        <begin position="1801"/>
        <end position="1899"/>
    </location>
</feature>
<feature type="domain" description="SRCR" evidence="11">
    <location>
        <begin position="1577"/>
        <end position="1680"/>
    </location>
</feature>
<feature type="disulfide bond" evidence="10">
    <location>
        <begin position="1267"/>
        <end position="1331"/>
    </location>
</feature>
<feature type="disulfide bond" evidence="10">
    <location>
        <begin position="1757"/>
        <end position="1767"/>
    </location>
</feature>
<evidence type="ECO:0000256" key="10">
    <source>
        <dbReference type="PROSITE-ProRule" id="PRU00196"/>
    </source>
</evidence>
<keyword evidence="2" id="KW-0812">Transmembrane</keyword>
<comment type="subcellular location">
    <subcellularLocation>
        <location evidence="1">Membrane</location>
        <topology evidence="1">Single-pass membrane protein</topology>
    </subcellularLocation>
</comment>
<feature type="domain" description="SRCR" evidence="11">
    <location>
        <begin position="450"/>
        <end position="556"/>
    </location>
</feature>
<dbReference type="GO" id="GO:0016020">
    <property type="term" value="C:membrane"/>
    <property type="evidence" value="ECO:0007669"/>
    <property type="project" value="UniProtKB-SubCell"/>
</dbReference>
<feature type="disulfide bond" evidence="10">
    <location>
        <begin position="406"/>
        <end position="416"/>
    </location>
</feature>
<feature type="domain" description="SRCR" evidence="11">
    <location>
        <begin position="1133"/>
        <end position="1235"/>
    </location>
</feature>
<feature type="disulfide bond" evidence="10">
    <location>
        <begin position="1280"/>
        <end position="1341"/>
    </location>
</feature>
<feature type="disulfide bond" evidence="10">
    <location>
        <begin position="2091"/>
        <end position="2101"/>
    </location>
</feature>
<evidence type="ECO:0000256" key="8">
    <source>
        <dbReference type="ARBA" id="ARBA00023170"/>
    </source>
</evidence>
<evidence type="ECO:0000313" key="13">
    <source>
        <dbReference type="Proteomes" id="UP000007879"/>
    </source>
</evidence>
<feature type="disulfide bond" evidence="10">
    <location>
        <begin position="525"/>
        <end position="535"/>
    </location>
</feature>
<dbReference type="Proteomes" id="UP000007879">
    <property type="component" value="Unassembled WGS sequence"/>
</dbReference>
<dbReference type="PANTHER" id="PTHR19331:SF465">
    <property type="entry name" value="EGG PEPTIDE SPERACT RECEPTOR"/>
    <property type="match status" value="1"/>
</dbReference>
<feature type="domain" description="SRCR" evidence="11">
    <location>
        <begin position="1243"/>
        <end position="1342"/>
    </location>
</feature>
<feature type="domain" description="SRCR" evidence="11">
    <location>
        <begin position="795"/>
        <end position="896"/>
    </location>
</feature>
<feature type="domain" description="SRCR" evidence="11">
    <location>
        <begin position="1907"/>
        <end position="2016"/>
    </location>
</feature>
<feature type="disulfide bond" evidence="10">
    <location>
        <begin position="296"/>
        <end position="306"/>
    </location>
</feature>
<keyword evidence="4" id="KW-0677">Repeat</keyword>
<reference evidence="12" key="2">
    <citation type="submission" date="2024-06" db="UniProtKB">
        <authorList>
            <consortium name="EnsemblMetazoa"/>
        </authorList>
    </citation>
    <scope>IDENTIFICATION</scope>
</reference>
<dbReference type="GeneID" id="105314070"/>
<feature type="domain" description="SRCR" evidence="11">
    <location>
        <begin position="1355"/>
        <end position="1452"/>
    </location>
</feature>
<feature type="disulfide bond" evidence="10">
    <location>
        <begin position="605"/>
        <end position="666"/>
    </location>
</feature>
<evidence type="ECO:0000313" key="12">
    <source>
        <dbReference type="EnsemblMetazoa" id="XP_019856642.1"/>
    </source>
</evidence>
<dbReference type="PROSITE" id="PS00420">
    <property type="entry name" value="SRCR_1"/>
    <property type="match status" value="5"/>
</dbReference>
<keyword evidence="8" id="KW-0675">Receptor</keyword>
<feature type="domain" description="SRCR" evidence="11">
    <location>
        <begin position="1021"/>
        <end position="1119"/>
    </location>
</feature>
<feature type="disulfide bond" evidence="10">
    <location>
        <begin position="1530"/>
        <end position="1540"/>
    </location>
</feature>
<feature type="disulfide bond" evidence="10">
    <location>
        <begin position="1090"/>
        <end position="1100"/>
    </location>
</feature>
<feature type="domain" description="SRCR" evidence="11">
    <location>
        <begin position="116"/>
        <end position="212"/>
    </location>
</feature>
<feature type="domain" description="SRCR" evidence="11">
    <location>
        <begin position="681"/>
        <end position="783"/>
    </location>
</feature>
<feature type="disulfide bond" evidence="10">
    <location>
        <begin position="982"/>
        <end position="992"/>
    </location>
</feature>
<protein>
    <recommendedName>
        <fullName evidence="11">SRCR domain-containing protein</fullName>
    </recommendedName>
</protein>
<reference evidence="13" key="1">
    <citation type="journal article" date="2010" name="Nature">
        <title>The Amphimedon queenslandica genome and the evolution of animal complexity.</title>
        <authorList>
            <person name="Srivastava M."/>
            <person name="Simakov O."/>
            <person name="Chapman J."/>
            <person name="Fahey B."/>
            <person name="Gauthier M.E."/>
            <person name="Mitros T."/>
            <person name="Richards G.S."/>
            <person name="Conaco C."/>
            <person name="Dacre M."/>
            <person name="Hellsten U."/>
            <person name="Larroux C."/>
            <person name="Putnam N.H."/>
            <person name="Stanke M."/>
            <person name="Adamska M."/>
            <person name="Darling A."/>
            <person name="Degnan S.M."/>
            <person name="Oakley T.H."/>
            <person name="Plachetzki D.C."/>
            <person name="Zhai Y."/>
            <person name="Adamski M."/>
            <person name="Calcino A."/>
            <person name="Cummins S.F."/>
            <person name="Goodstein D.M."/>
            <person name="Harris C."/>
            <person name="Jackson D.J."/>
            <person name="Leys S.P."/>
            <person name="Shu S."/>
            <person name="Woodcroft B.J."/>
            <person name="Vervoort M."/>
            <person name="Kosik K.S."/>
            <person name="Manning G."/>
            <person name="Degnan B.M."/>
            <person name="Rokhsar D.S."/>
        </authorList>
    </citation>
    <scope>NUCLEOTIDE SEQUENCE [LARGE SCALE GENOMIC DNA]</scope>
</reference>
<keyword evidence="13" id="KW-1185">Reference proteome</keyword>
<dbReference type="FunFam" id="3.10.250.10:FF:000016">
    <property type="entry name" value="Scavenger receptor cysteine-rich protein type 12"/>
    <property type="match status" value="9"/>
</dbReference>
<keyword evidence="3" id="KW-0732">Signal</keyword>
<evidence type="ECO:0000256" key="7">
    <source>
        <dbReference type="ARBA" id="ARBA00023157"/>
    </source>
</evidence>
<feature type="domain" description="SRCR" evidence="11">
    <location>
        <begin position="226"/>
        <end position="330"/>
    </location>
</feature>
<evidence type="ECO:0000256" key="1">
    <source>
        <dbReference type="ARBA" id="ARBA00004167"/>
    </source>
</evidence>
<feature type="disulfide bond" evidence="10">
    <location>
        <begin position="636"/>
        <end position="646"/>
    </location>
</feature>
<dbReference type="RefSeq" id="XP_019856642.1">
    <property type="nucleotide sequence ID" value="XM_020001083.1"/>
</dbReference>
<organism evidence="12 13">
    <name type="scientific">Amphimedon queenslandica</name>
    <name type="common">Sponge</name>
    <dbReference type="NCBI Taxonomy" id="400682"/>
    <lineage>
        <taxon>Eukaryota</taxon>
        <taxon>Metazoa</taxon>
        <taxon>Porifera</taxon>
        <taxon>Demospongiae</taxon>
        <taxon>Heteroscleromorpha</taxon>
        <taxon>Haplosclerida</taxon>
        <taxon>Niphatidae</taxon>
        <taxon>Amphimedon</taxon>
    </lineage>
</organism>
<feature type="domain" description="SRCR" evidence="11">
    <location>
        <begin position="2131"/>
        <end position="2231"/>
    </location>
</feature>
<feature type="disulfide bond" evidence="10">
    <location>
        <begin position="1203"/>
        <end position="1213"/>
    </location>
</feature>
<dbReference type="Pfam" id="PF00530">
    <property type="entry name" value="SRCR"/>
    <property type="match status" value="20"/>
</dbReference>
<dbReference type="EnsemblMetazoa" id="XM_020001083.1">
    <property type="protein sequence ID" value="XP_019856642.1"/>
    <property type="gene ID" value="LOC105314070"/>
</dbReference>
<feature type="disulfide bond" evidence="10">
    <location>
        <begin position="2200"/>
        <end position="2210"/>
    </location>
</feature>
<evidence type="ECO:0000256" key="6">
    <source>
        <dbReference type="ARBA" id="ARBA00023136"/>
    </source>
</evidence>
<feature type="disulfide bond" evidence="10">
    <location>
        <begin position="1869"/>
        <end position="1879"/>
    </location>
</feature>
<feature type="domain" description="SRCR" evidence="11">
    <location>
        <begin position="1460"/>
        <end position="1563"/>
    </location>
</feature>
<keyword evidence="5" id="KW-1133">Transmembrane helix</keyword>
<proteinExistence type="predicted"/>
<evidence type="ECO:0000256" key="2">
    <source>
        <dbReference type="ARBA" id="ARBA00022692"/>
    </source>
</evidence>
<feature type="disulfide bond" evidence="10">
    <location>
        <begin position="592"/>
        <end position="656"/>
    </location>
</feature>
<dbReference type="PRINTS" id="PR00258">
    <property type="entry name" value="SPERACTRCPTR"/>
</dbReference>
<dbReference type="PROSITE" id="PS50287">
    <property type="entry name" value="SRCR_2"/>
    <property type="match status" value="20"/>
</dbReference>
<dbReference type="FunFam" id="3.10.250.10:FF:000007">
    <property type="entry name" value="Soluble scavenger receptor cysteine-rich domain-containing protein SSC5D"/>
    <property type="match status" value="3"/>
</dbReference>
<dbReference type="InterPro" id="IPR001190">
    <property type="entry name" value="SRCR"/>
</dbReference>
<keyword evidence="6" id="KW-0472">Membrane</keyword>
<evidence type="ECO:0000256" key="9">
    <source>
        <dbReference type="ARBA" id="ARBA00023180"/>
    </source>
</evidence>
<dbReference type="FunFam" id="3.10.250.10:FF:000001">
    <property type="entry name" value="Lysyl oxidase 4 isoform X1"/>
    <property type="match status" value="2"/>
</dbReference>
<sequence length="2245" mass="246354">MRLVNGSNEYQGIVEVCVNSAWGSVCSTSWSSTDAKVVCRYMGALTIGYQYSSVTSYGFNYGHGPILLGYLYCSGQEQSLVDCNQNYYAANSASTCKQHRYDAAVICEPYCTNGTVRLRGGSYTYGRVELCLNEVWTTICSDHWNYKDLSVVCNQLGYSPYGALPASGYSEYVWAIGIINPNCTGNETSILNCSHNQTGSCSPSHDASVICQNITAEPVSCLTGDVRLVGGSTGNEGRLEVCINEMWGTVCSWSWDSSDTRVACKQLGHQELGGVQYGSSQYGQGTGPVFLEYMYCAGSEDSLFECQRSVFTVVNSQCSSHYYDIGLKCEPVCEHGTVRLQGGTSSTGRVEVCVNGTWGTVCSDFWDNNDASIICNQLGHSPYGAIAVSGYYSTSVWPHHIIDLNCTGTEAEILNCSYNGGHHTCLTNNDASVVCQSVDIRKDDCVDGNIRLAGGQTEYEGRVEICIKKVWGTICGYGRRGWWSTPDSNVVCTQLGHMELGSTAYYTASQFRQGTGPIFLSEVDCQGNEQNLLTCPYRLIHSTSCTHYYDVGVKCEAPCVNGTVRLYSESGSYFRRYGRVQVCINNAWGTVCDHFWDEQDASVVCKMLGYSSYGASTLTDTFTRGVWYVHIKDLNCTGDESSILDCPMNDLSSYFCGNYDDAAVICQLPNVINSNCTTNELRLTGGANQYEGRVEYCVNGVWQSFCDYSWDESDAYTVCKQLGYKGVGGRHVFNSHFGIGVTPVSIYYLSCQYNLANLSQCTWNILPSNSYCNNYQEAGVICEALHVHVCTDGSIDLFGTSLVNVGSVRVCINGSWSQVCVADSTLLDNELASIACYSAGFSKYGANSFRGQWFNRKYPFKFYNIKCYGNESNLHECDYDTQGVCSIYHTLGVSCQQGFITSPANCTDGDIKLLNEVSDNHGIVLICKNGAWTRVCTDNKYYWSISNTDVVCRQLGYTVYGNTNRQVSYQQAYPTAFFRFNCRGSETNFSSCSSYLYFSMPQYCHRTIEITCAEPCTTGDTQLIGSHYYGRVEVCLGGVWGTICRDSFWDNTDASVVCKQLGFSPYGAIAVPINWYSISTKFNFAGGVSCSGNETQIFKCPFNSSLSCPPSNDANVICPVHSSTYSNCTDGDIKLLNGSTEYEGRVEICINKAWGTITYFYGTSNEAQTVCNQLGYTAPGARRLNNAYFGEGSSPVLVTYVHCSTPRNSLMNCSLQHTWRVNYRGRNHVIGVRCQTYCQHGSIRLTGFDPLQGCVEVCVNGTWGSVCNDYWHNSDARVVCRQLGFPSEGAIARVTNYYGTSLSFHIIDLNCNGSEETVLDCSYNNVEQHSCQRYEDASVQCQIPNTTDNCTNGVIRLIRGEAKNEGLVEICADGSWGYVCPRYGWGQSEAMVTCRQLGYTAIGARTSSSFGKGAGPVHFSSFYCSGNENNLLDCSHYTSPCSYSYHAGVICQAPCNEGDVQLQGDRRYNSFGRVEVCNGDTWGTICDDYWDNSDASVICKQLGFSPYGAIAKTSFYSENHLPHIIFNMSCNGDEESIFNCSYSAEVPTGSNCHSTEDASVICQDIQVAHSNCVDYDVILVGGETGNEGKVLMCLNGAWGTLCDNGFNANDAAFGVVCNNAGYSKRGSRYSANFPNSSNEILLVADMYCSSTDERIEDCSVTHYTPPSTCDVLDIVAVRCHTCTDGDIRIIPYGSITSSVGRVEVCSDDSWGTICNDFFDHDDAQVICRQLGYSALGSVSVGPLNYNFDYYHIIDINCTGTESNIQDCPSNNLTTCPTNRDAGVSCNNISLTNYTNCTDGELRLAGGTELSGRVEICYNRIWYGICSDNYNRYSTPSTICKGLGHSTQGAVGSIVETYPPLPLLLFEFNCYGNRETLWDCYKSTIQCSNGPYKYAAVTCQAKCDDWEVRLYGSSYENIGAVEVCIDGEWSSVCYEDFDLSDAAAVCTQLGYIPYGAIVLPRYSYSRYTYTYYISDLNCTGDERTVQNCSYTAPKKGNCVNAPLICQRNNESVDATCTDGSVRLVGGINELEGNVEICHNKFWGSVCHSGWNTIDANIACKQLGYQPLGARVFSKSYFGHRSSGTHIMSSVSCSNSAASLLDCSYNSLSAFTLCVDLNRAGVICLDACDDGNLRLSGSNAEYAGRVEICIESIWTSLCDQNWDLRDAQVACRELGYSPYGAMPTYGCYTEGQLSFGITSINCTGSENALLNCSHSNPVLYNCRSHSDAGLYVKIILKDQTAQMVQYG</sequence>
<evidence type="ECO:0000256" key="4">
    <source>
        <dbReference type="ARBA" id="ARBA00022737"/>
    </source>
</evidence>
<dbReference type="KEGG" id="aqu:105314070"/>
<feature type="disulfide bond" evidence="10">
    <location>
        <begin position="1311"/>
        <end position="1321"/>
    </location>
</feature>
<feature type="disulfide bond" evidence="10">
    <location>
        <begin position="1648"/>
        <end position="1658"/>
    </location>
</feature>
<feature type="domain" description="SRCR" evidence="11">
    <location>
        <begin position="2020"/>
        <end position="2123"/>
    </location>
</feature>
<feature type="disulfide bond" evidence="10">
    <location>
        <begin position="2156"/>
        <end position="2220"/>
    </location>
</feature>
<feature type="domain" description="SRCR" evidence="11">
    <location>
        <begin position="1687"/>
        <end position="1786"/>
    </location>
</feature>
<evidence type="ECO:0000259" key="11">
    <source>
        <dbReference type="PROSITE" id="PS50287"/>
    </source>
</evidence>
<keyword evidence="7 10" id="KW-1015">Disulfide bond</keyword>
<dbReference type="InterPro" id="IPR036772">
    <property type="entry name" value="SRCR-like_dom_sf"/>
</dbReference>
<dbReference type="SMART" id="SM00202">
    <property type="entry name" value="SR"/>
    <property type="match status" value="20"/>
</dbReference>
<feature type="domain" description="SRCR" evidence="11">
    <location>
        <begin position="1"/>
        <end position="108"/>
    </location>
</feature>
<feature type="disulfide bond" evidence="10">
    <location>
        <begin position="1424"/>
        <end position="1434"/>
    </location>
</feature>
<keyword evidence="9" id="KW-0325">Glycoprotein</keyword>
<feature type="disulfide bond" evidence="10">
    <location>
        <begin position="867"/>
        <end position="877"/>
    </location>
</feature>
<feature type="disulfide bond" evidence="10">
    <location>
        <begin position="1977"/>
        <end position="1987"/>
    </location>
</feature>
<feature type="disulfide bond" evidence="10">
    <location>
        <begin position="183"/>
        <end position="193"/>
    </location>
</feature>
<dbReference type="SUPFAM" id="SSF56487">
    <property type="entry name" value="SRCR-like"/>
    <property type="match status" value="20"/>
</dbReference>
<evidence type="ECO:0000256" key="3">
    <source>
        <dbReference type="ARBA" id="ARBA00022729"/>
    </source>
</evidence>
<feature type="domain" description="SRCR" evidence="11">
    <location>
        <begin position="911"/>
        <end position="1013"/>
    </location>
</feature>
<feature type="domain" description="SRCR" evidence="11">
    <location>
        <begin position="338"/>
        <end position="436"/>
    </location>
</feature>
<dbReference type="PANTHER" id="PTHR19331">
    <property type="entry name" value="SCAVENGER RECEPTOR DOMAIN-CONTAINING"/>
    <property type="match status" value="1"/>
</dbReference>
<evidence type="ECO:0000256" key="5">
    <source>
        <dbReference type="ARBA" id="ARBA00022989"/>
    </source>
</evidence>
<feature type="disulfide bond" evidence="10">
    <location>
        <begin position="751"/>
        <end position="761"/>
    </location>
</feature>